<accession>A0A9W6Y5S6</accession>
<evidence type="ECO:0000313" key="3">
    <source>
        <dbReference type="Proteomes" id="UP001165121"/>
    </source>
</evidence>
<feature type="compositionally biased region" description="Low complexity" evidence="1">
    <location>
        <begin position="182"/>
        <end position="192"/>
    </location>
</feature>
<feature type="compositionally biased region" description="Basic residues" evidence="1">
    <location>
        <begin position="284"/>
        <end position="295"/>
    </location>
</feature>
<feature type="region of interest" description="Disordered" evidence="1">
    <location>
        <begin position="135"/>
        <end position="225"/>
    </location>
</feature>
<feature type="compositionally biased region" description="Polar residues" evidence="1">
    <location>
        <begin position="172"/>
        <end position="181"/>
    </location>
</feature>
<feature type="compositionally biased region" description="Basic residues" evidence="1">
    <location>
        <begin position="388"/>
        <end position="414"/>
    </location>
</feature>
<feature type="region of interest" description="Disordered" evidence="1">
    <location>
        <begin position="244"/>
        <end position="308"/>
    </location>
</feature>
<proteinExistence type="predicted"/>
<sequence>MNLLWIQRRQEDEMKRLKDEDVQHRVQKWSMDRSREESENLRKRESTRLVAGLGQVLQDGVDQVKPFAWRSSKALHPDLVGMTSPSNQASAKVSNSTKESTDVVYQDDAVTNKSSTQAISRSQHPGQIIIKNQKHSVASGGGMHFRNQLPPNYVPPGLLAASSVPKTKRDTTSAPQNGKPYSNSKESSISRSSLERRTSGVSDAPPSTSEGEEEEPATEGKVRRRRQIQLEMKLQSYHVPYYYDDRPGISKPPKKPAPPPISIREAEREVSSSRKSGRSETSKPRRSSKSSKSKRTPTSARSGAILPGTAPAAFTLLEPPVTASLSDLRHSQMEEVEKIRRLFEENNVSFSTQALERGLLVPEDRPLLESITNLPLAGSRLLINPLTRRSKAAKPKKKLGGKKKKGKKSKKSAKGSKAPKSSRRSPAKKTK</sequence>
<feature type="region of interest" description="Disordered" evidence="1">
    <location>
        <begin position="79"/>
        <end position="100"/>
    </location>
</feature>
<protein>
    <submittedName>
        <fullName evidence="2">Unnamed protein product</fullName>
    </submittedName>
</protein>
<dbReference type="EMBL" id="BSXT01003238">
    <property type="protein sequence ID" value="GMF53116.1"/>
    <property type="molecule type" value="Genomic_DNA"/>
</dbReference>
<name>A0A9W6Y5S6_9STRA</name>
<dbReference type="Proteomes" id="UP001165121">
    <property type="component" value="Unassembled WGS sequence"/>
</dbReference>
<feature type="compositionally biased region" description="Basic residues" evidence="1">
    <location>
        <begin position="420"/>
        <end position="431"/>
    </location>
</feature>
<feature type="compositionally biased region" description="Polar residues" evidence="1">
    <location>
        <begin position="83"/>
        <end position="98"/>
    </location>
</feature>
<gene>
    <name evidence="2" type="ORF">Pfra01_002187400</name>
</gene>
<dbReference type="OrthoDB" id="77217at2759"/>
<feature type="compositionally biased region" description="Basic and acidic residues" evidence="1">
    <location>
        <begin position="264"/>
        <end position="283"/>
    </location>
</feature>
<organism evidence="2 3">
    <name type="scientific">Phytophthora fragariaefolia</name>
    <dbReference type="NCBI Taxonomy" id="1490495"/>
    <lineage>
        <taxon>Eukaryota</taxon>
        <taxon>Sar</taxon>
        <taxon>Stramenopiles</taxon>
        <taxon>Oomycota</taxon>
        <taxon>Peronosporomycetes</taxon>
        <taxon>Peronosporales</taxon>
        <taxon>Peronosporaceae</taxon>
        <taxon>Phytophthora</taxon>
    </lineage>
</organism>
<evidence type="ECO:0000256" key="1">
    <source>
        <dbReference type="SAM" id="MobiDB-lite"/>
    </source>
</evidence>
<feature type="region of interest" description="Disordered" evidence="1">
    <location>
        <begin position="384"/>
        <end position="431"/>
    </location>
</feature>
<evidence type="ECO:0000313" key="2">
    <source>
        <dbReference type="EMBL" id="GMF53116.1"/>
    </source>
</evidence>
<comment type="caution">
    <text evidence="2">The sequence shown here is derived from an EMBL/GenBank/DDBJ whole genome shotgun (WGS) entry which is preliminary data.</text>
</comment>
<keyword evidence="3" id="KW-1185">Reference proteome</keyword>
<reference evidence="2" key="1">
    <citation type="submission" date="2023-04" db="EMBL/GenBank/DDBJ databases">
        <title>Phytophthora fragariaefolia NBRC 109709.</title>
        <authorList>
            <person name="Ichikawa N."/>
            <person name="Sato H."/>
            <person name="Tonouchi N."/>
        </authorList>
    </citation>
    <scope>NUCLEOTIDE SEQUENCE</scope>
    <source>
        <strain evidence="2">NBRC 109709</strain>
    </source>
</reference>
<dbReference type="AlphaFoldDB" id="A0A9W6Y5S6"/>